<name>A0AAV7XM54_9NEOP</name>
<evidence type="ECO:0000313" key="2">
    <source>
        <dbReference type="EMBL" id="KAJ1526761.1"/>
    </source>
</evidence>
<dbReference type="AlphaFoldDB" id="A0AAV7XM54"/>
<sequence>MYADSVSAAGSAPSTASVSRSRVGAVSNSSSRRSLRRFSHLLPADCTPDAALSARTSAASSSRRPGGASPGHSPRTSPRPSSSTGGASGVAASTCGGASAGGTRPRFFVPLSEEGVLAPWPRVAAPKPPVSNPMRRSSSIPNLLAPDALRRQRELHSTRRPAPVVRKKERSRPVFHDRQGCGVCVAVGRCRQGACWVGHRDYGSARASCGLAYPRIRRRSAQRRALGGTIGSDKDSEPTARGSERDKPIGSTQTRPMHISGSVDARIGRLTGANSRSPAVSSPQAGRRG</sequence>
<feature type="region of interest" description="Disordered" evidence="1">
    <location>
        <begin position="1"/>
        <end position="98"/>
    </location>
</feature>
<keyword evidence="3" id="KW-1185">Reference proteome</keyword>
<evidence type="ECO:0000313" key="3">
    <source>
        <dbReference type="Proteomes" id="UP001075354"/>
    </source>
</evidence>
<feature type="compositionally biased region" description="Basic and acidic residues" evidence="1">
    <location>
        <begin position="232"/>
        <end position="248"/>
    </location>
</feature>
<dbReference type="Proteomes" id="UP001075354">
    <property type="component" value="Chromosome 6"/>
</dbReference>
<feature type="compositionally biased region" description="Low complexity" evidence="1">
    <location>
        <begin position="17"/>
        <end position="32"/>
    </location>
</feature>
<proteinExistence type="predicted"/>
<feature type="compositionally biased region" description="Low complexity" evidence="1">
    <location>
        <begin position="50"/>
        <end position="98"/>
    </location>
</feature>
<comment type="caution">
    <text evidence="2">The sequence shown here is derived from an EMBL/GenBank/DDBJ whole genome shotgun (WGS) entry which is preliminary data.</text>
</comment>
<gene>
    <name evidence="2" type="ORF">ONE63_008336</name>
</gene>
<organism evidence="2 3">
    <name type="scientific">Megalurothrips usitatus</name>
    <name type="common">bean blossom thrips</name>
    <dbReference type="NCBI Taxonomy" id="439358"/>
    <lineage>
        <taxon>Eukaryota</taxon>
        <taxon>Metazoa</taxon>
        <taxon>Ecdysozoa</taxon>
        <taxon>Arthropoda</taxon>
        <taxon>Hexapoda</taxon>
        <taxon>Insecta</taxon>
        <taxon>Pterygota</taxon>
        <taxon>Neoptera</taxon>
        <taxon>Paraneoptera</taxon>
        <taxon>Thysanoptera</taxon>
        <taxon>Terebrantia</taxon>
        <taxon>Thripoidea</taxon>
        <taxon>Thripidae</taxon>
        <taxon>Megalurothrips</taxon>
    </lineage>
</organism>
<dbReference type="EMBL" id="JAPTSV010000006">
    <property type="protein sequence ID" value="KAJ1526761.1"/>
    <property type="molecule type" value="Genomic_DNA"/>
</dbReference>
<reference evidence="2" key="1">
    <citation type="submission" date="2022-12" db="EMBL/GenBank/DDBJ databases">
        <title>Chromosome-level genome assembly of the bean flower thrips Megalurothrips usitatus.</title>
        <authorList>
            <person name="Ma L."/>
            <person name="Liu Q."/>
            <person name="Li H."/>
            <person name="Cai W."/>
        </authorList>
    </citation>
    <scope>NUCLEOTIDE SEQUENCE</scope>
    <source>
        <strain evidence="2">Cailab_2022a</strain>
    </source>
</reference>
<accession>A0AAV7XM54</accession>
<feature type="region of interest" description="Disordered" evidence="1">
    <location>
        <begin position="121"/>
        <end position="140"/>
    </location>
</feature>
<evidence type="ECO:0000256" key="1">
    <source>
        <dbReference type="SAM" id="MobiDB-lite"/>
    </source>
</evidence>
<protein>
    <submittedName>
        <fullName evidence="2">Uncharacterized protein</fullName>
    </submittedName>
</protein>
<feature type="region of interest" description="Disordered" evidence="1">
    <location>
        <begin position="222"/>
        <end position="289"/>
    </location>
</feature>
<feature type="compositionally biased region" description="Polar residues" evidence="1">
    <location>
        <begin position="272"/>
        <end position="289"/>
    </location>
</feature>